<evidence type="ECO:0000256" key="2">
    <source>
        <dbReference type="SAM" id="SignalP"/>
    </source>
</evidence>
<dbReference type="EMBL" id="JAUKUD010000005">
    <property type="protein sequence ID" value="KAK0743356.1"/>
    <property type="molecule type" value="Genomic_DNA"/>
</dbReference>
<keyword evidence="4" id="KW-0378">Hydrolase</keyword>
<dbReference type="PANTHER" id="PTHR11559">
    <property type="entry name" value="CARBOXYLESTERASE"/>
    <property type="match status" value="1"/>
</dbReference>
<feature type="chain" id="PRO_5041305628" evidence="2">
    <location>
        <begin position="23"/>
        <end position="631"/>
    </location>
</feature>
<dbReference type="InterPro" id="IPR050309">
    <property type="entry name" value="Type-B_Carboxylest/Lipase"/>
</dbReference>
<keyword evidence="5" id="KW-1185">Reference proteome</keyword>
<dbReference type="InterPro" id="IPR002018">
    <property type="entry name" value="CarbesteraseB"/>
</dbReference>
<evidence type="ECO:0000256" key="1">
    <source>
        <dbReference type="SAM" id="MobiDB-lite"/>
    </source>
</evidence>
<dbReference type="AlphaFoldDB" id="A0AA40K2D5"/>
<gene>
    <name evidence="4" type="ORF">B0T18DRAFT_468579</name>
</gene>
<comment type="caution">
    <text evidence="4">The sequence shown here is derived from an EMBL/GenBank/DDBJ whole genome shotgun (WGS) entry which is preliminary data.</text>
</comment>
<organism evidence="4 5">
    <name type="scientific">Schizothecium vesticola</name>
    <dbReference type="NCBI Taxonomy" id="314040"/>
    <lineage>
        <taxon>Eukaryota</taxon>
        <taxon>Fungi</taxon>
        <taxon>Dikarya</taxon>
        <taxon>Ascomycota</taxon>
        <taxon>Pezizomycotina</taxon>
        <taxon>Sordariomycetes</taxon>
        <taxon>Sordariomycetidae</taxon>
        <taxon>Sordariales</taxon>
        <taxon>Schizotheciaceae</taxon>
        <taxon>Schizothecium</taxon>
    </lineage>
</organism>
<feature type="compositionally biased region" description="Gly residues" evidence="1">
    <location>
        <begin position="622"/>
        <end position="631"/>
    </location>
</feature>
<keyword evidence="2" id="KW-0732">Signal</keyword>
<dbReference type="Gene3D" id="3.40.50.1820">
    <property type="entry name" value="alpha/beta hydrolase"/>
    <property type="match status" value="1"/>
</dbReference>
<reference evidence="4" key="1">
    <citation type="submission" date="2023-06" db="EMBL/GenBank/DDBJ databases">
        <title>Genome-scale phylogeny and comparative genomics of the fungal order Sordariales.</title>
        <authorList>
            <consortium name="Lawrence Berkeley National Laboratory"/>
            <person name="Hensen N."/>
            <person name="Bonometti L."/>
            <person name="Westerberg I."/>
            <person name="Brannstrom I.O."/>
            <person name="Guillou S."/>
            <person name="Cros-Aarteil S."/>
            <person name="Calhoun S."/>
            <person name="Haridas S."/>
            <person name="Kuo A."/>
            <person name="Mondo S."/>
            <person name="Pangilinan J."/>
            <person name="Riley R."/>
            <person name="LaButti K."/>
            <person name="Andreopoulos B."/>
            <person name="Lipzen A."/>
            <person name="Chen C."/>
            <person name="Yanf M."/>
            <person name="Daum C."/>
            <person name="Ng V."/>
            <person name="Clum A."/>
            <person name="Steindorff A."/>
            <person name="Ohm R."/>
            <person name="Martin F."/>
            <person name="Silar P."/>
            <person name="Natvig D."/>
            <person name="Lalanne C."/>
            <person name="Gautier V."/>
            <person name="Ament-velasquez S.L."/>
            <person name="Kruys A."/>
            <person name="Hutchinson M.I."/>
            <person name="Powell A.J."/>
            <person name="Barry K."/>
            <person name="Miller A.N."/>
            <person name="Grigoriev I.V."/>
            <person name="Debuchy R."/>
            <person name="Gladieux P."/>
            <person name="Thoren M.H."/>
            <person name="Johannesson H."/>
        </authorList>
    </citation>
    <scope>NUCLEOTIDE SEQUENCE</scope>
    <source>
        <strain evidence="4">SMH3187-1</strain>
    </source>
</reference>
<dbReference type="SUPFAM" id="SSF53474">
    <property type="entry name" value="alpha/beta-Hydrolases"/>
    <property type="match status" value="1"/>
</dbReference>
<feature type="domain" description="Carboxylesterase type B" evidence="3">
    <location>
        <begin position="40"/>
        <end position="545"/>
    </location>
</feature>
<proteinExistence type="predicted"/>
<name>A0AA40K2D5_9PEZI</name>
<feature type="signal peptide" evidence="2">
    <location>
        <begin position="1"/>
        <end position="22"/>
    </location>
</feature>
<accession>A0AA40K2D5</accession>
<evidence type="ECO:0000259" key="3">
    <source>
        <dbReference type="Pfam" id="PF00135"/>
    </source>
</evidence>
<evidence type="ECO:0000313" key="4">
    <source>
        <dbReference type="EMBL" id="KAK0743356.1"/>
    </source>
</evidence>
<dbReference type="PROSITE" id="PS00941">
    <property type="entry name" value="CARBOXYLESTERASE_B_2"/>
    <property type="match status" value="1"/>
</dbReference>
<dbReference type="Pfam" id="PF00135">
    <property type="entry name" value="COesterase"/>
    <property type="match status" value="1"/>
</dbReference>
<dbReference type="GO" id="GO:0016787">
    <property type="term" value="F:hydrolase activity"/>
    <property type="evidence" value="ECO:0007669"/>
    <property type="project" value="UniProtKB-KW"/>
</dbReference>
<evidence type="ECO:0000313" key="5">
    <source>
        <dbReference type="Proteomes" id="UP001172155"/>
    </source>
</evidence>
<dbReference type="Proteomes" id="UP001172155">
    <property type="component" value="Unassembled WGS sequence"/>
</dbReference>
<dbReference type="InterPro" id="IPR029058">
    <property type="entry name" value="AB_hydrolase_fold"/>
</dbReference>
<protein>
    <submittedName>
        <fullName evidence="4">Alpha/Beta hydrolase protein</fullName>
    </submittedName>
</protein>
<dbReference type="InterPro" id="IPR019819">
    <property type="entry name" value="Carboxylesterase_B_CS"/>
</dbReference>
<sequence length="631" mass="66686">MSSMSAVVLFVFLQLFSSLVSCGPLPVGVSYQKQSSLPVLTLPYGSYRAATYRAASDIYIFRNVRFAAPPVGNLRWAKPAPPQLNSTLHDGSYGPKCVQSAVSGLNLVGPGNTSPVGAAINQFLGGIPVPLFQGGDEDCLFLDVYVPGKALKNPGLKLPVAVWIYGGAYLFGSKDTLQPELPFYDGSGLMSKANNDMIFVAMNYRLGTYGFLAGTTMEREGTPNAGLWDQRAALQWVQDYIHLVGGDRTRVTALGESAGAGSIIHHLVGEGGKLNPLFSKAILQSPAYQPIWDRGGSVQKIFDSFASLAGCKGKGLACLRAVDAATLAKANKQIHALQISGSMAVGPTPDGKFIRQMPVLELSTGNFWKGIQSVILSHTADEASLFVNGAIQTDTQFSGFLDGVFPNYTRSAGVNAKIEAFYPPLGGSKKSKYASQSARVTAFLRDGCFTCHIRYLTEALTPSKVYLMQYSTFPGSHGSDLLPTFYSPGFASDTSSLLDDIATFFAPVLAPLAVGIAGAMQAYFASFIVTGDPNTNRAVVNFPPSVRWEHPSVADEVKGVVNVGDWGFSTVNDGQMGKGACDFWKGEVSGRVTALGGYAPPSGGVVGRGEGDEEESRNYVGGNNGGGGGGI</sequence>
<feature type="region of interest" description="Disordered" evidence="1">
    <location>
        <begin position="602"/>
        <end position="631"/>
    </location>
</feature>